<dbReference type="RefSeq" id="WP_048005242.1">
    <property type="nucleotide sequence ID" value="NZ_JBLGCT010000001.1"/>
</dbReference>
<dbReference type="SUPFAM" id="SSF52540">
    <property type="entry name" value="P-loop containing nucleoside triphosphate hydrolases"/>
    <property type="match status" value="1"/>
</dbReference>
<evidence type="ECO:0000313" key="2">
    <source>
        <dbReference type="Proteomes" id="UP000076510"/>
    </source>
</evidence>
<dbReference type="Gene3D" id="3.40.50.300">
    <property type="entry name" value="P-loop containing nucleotide triphosphate hydrolases"/>
    <property type="match status" value="1"/>
</dbReference>
<dbReference type="PATRIC" id="fig|189381.10.peg.806"/>
<dbReference type="AlphaFoldDB" id="A0A0J5SIW5"/>
<dbReference type="PANTHER" id="PTHR37816:SF2">
    <property type="entry name" value="DNA TOPOLOGY MODULATION PROTEIN FLAR-RELATED PROTEIN"/>
    <property type="match status" value="1"/>
</dbReference>
<gene>
    <name evidence="1" type="ORF">AV649_15455</name>
</gene>
<dbReference type="Proteomes" id="UP000076510">
    <property type="component" value="Unassembled WGS sequence"/>
</dbReference>
<sequence length="177" mass="20945">MPTIPKRIHIIGSVGSGKTTLARALSTATSIPFHELDNVVWERRQGGDRRRTDEERNAVLADLVKAESWIIEGVHSTVWVEESFRNADVILFLDTPYYKRMKQITFRFLRQKTGRESAHYTPDFTIFKNMFKWNALFEKETKPYILKLFKERGYPLLILHDNQQPIDWDLRKEKRHV</sequence>
<dbReference type="PANTHER" id="PTHR37816">
    <property type="entry name" value="YALI0E33011P"/>
    <property type="match status" value="1"/>
</dbReference>
<accession>A0A0J5SIW5</accession>
<dbReference type="InterPro" id="IPR027417">
    <property type="entry name" value="P-loop_NTPase"/>
</dbReference>
<proteinExistence type="predicted"/>
<evidence type="ECO:0000313" key="1">
    <source>
        <dbReference type="EMBL" id="KZE50781.1"/>
    </source>
</evidence>
<dbReference type="InterPro" id="IPR052922">
    <property type="entry name" value="Cytidylate_Kinase-2"/>
</dbReference>
<name>A0A0J5SIW5_9BACI</name>
<dbReference type="EMBL" id="LQQY01000009">
    <property type="protein sequence ID" value="KZE50781.1"/>
    <property type="molecule type" value="Genomic_DNA"/>
</dbReference>
<dbReference type="OrthoDB" id="1201990at2"/>
<organism evidence="1 2">
    <name type="scientific">Rossellomorea marisflavi</name>
    <dbReference type="NCBI Taxonomy" id="189381"/>
    <lineage>
        <taxon>Bacteria</taxon>
        <taxon>Bacillati</taxon>
        <taxon>Bacillota</taxon>
        <taxon>Bacilli</taxon>
        <taxon>Bacillales</taxon>
        <taxon>Bacillaceae</taxon>
        <taxon>Rossellomorea</taxon>
    </lineage>
</organism>
<protein>
    <recommendedName>
        <fullName evidence="3">DNA topology modulation protein FlaR</fullName>
    </recommendedName>
</protein>
<reference evidence="2" key="1">
    <citation type="submission" date="2016-01" db="EMBL/GenBank/DDBJ databases">
        <title>Whole genome sequencing of Bhargavaea cecembensis T14.</title>
        <authorList>
            <person name="Hong K.W."/>
        </authorList>
    </citation>
    <scope>NUCLEOTIDE SEQUENCE [LARGE SCALE GENOMIC DNA]</scope>
    <source>
        <strain evidence="2">M19</strain>
    </source>
</reference>
<evidence type="ECO:0008006" key="3">
    <source>
        <dbReference type="Google" id="ProtNLM"/>
    </source>
</evidence>
<dbReference type="CDD" id="cd02019">
    <property type="entry name" value="NK"/>
    <property type="match status" value="1"/>
</dbReference>
<comment type="caution">
    <text evidence="1">The sequence shown here is derived from an EMBL/GenBank/DDBJ whole genome shotgun (WGS) entry which is preliminary data.</text>
</comment>